<dbReference type="Gene3D" id="1.10.10.10">
    <property type="entry name" value="Winged helix-like DNA-binding domain superfamily/Winged helix DNA-binding domain"/>
    <property type="match status" value="1"/>
</dbReference>
<dbReference type="RefSeq" id="WP_101290353.1">
    <property type="nucleotide sequence ID" value="NZ_FOUQ01000014.1"/>
</dbReference>
<keyword evidence="3" id="KW-1185">Reference proteome</keyword>
<dbReference type="PROSITE" id="PS50921">
    <property type="entry name" value="ANTAR"/>
    <property type="match status" value="1"/>
</dbReference>
<dbReference type="OrthoDB" id="6159164at2"/>
<dbReference type="SUPFAM" id="SSF52172">
    <property type="entry name" value="CheY-like"/>
    <property type="match status" value="1"/>
</dbReference>
<dbReference type="Proteomes" id="UP000233491">
    <property type="component" value="Unassembled WGS sequence"/>
</dbReference>
<name>A0A1I4VYQ5_9HYPH</name>
<dbReference type="InterPro" id="IPR005561">
    <property type="entry name" value="ANTAR"/>
</dbReference>
<evidence type="ECO:0000313" key="3">
    <source>
        <dbReference type="Proteomes" id="UP000233491"/>
    </source>
</evidence>
<evidence type="ECO:0000313" key="2">
    <source>
        <dbReference type="EMBL" id="PKR88285.1"/>
    </source>
</evidence>
<organism evidence="2 3">
    <name type="scientific">Pleomorphomonas diazotrophica</name>
    <dbReference type="NCBI Taxonomy" id="1166257"/>
    <lineage>
        <taxon>Bacteria</taxon>
        <taxon>Pseudomonadati</taxon>
        <taxon>Pseudomonadota</taxon>
        <taxon>Alphaproteobacteria</taxon>
        <taxon>Hyphomicrobiales</taxon>
        <taxon>Pleomorphomonadaceae</taxon>
        <taxon>Pleomorphomonas</taxon>
    </lineage>
</organism>
<dbReference type="Pfam" id="PF21332">
    <property type="entry name" value="AmiR_N"/>
    <property type="match status" value="1"/>
</dbReference>
<protein>
    <submittedName>
        <fullName evidence="2">ANTAR domain-containing protein</fullName>
    </submittedName>
</protein>
<dbReference type="Pfam" id="PF03861">
    <property type="entry name" value="ANTAR"/>
    <property type="match status" value="1"/>
</dbReference>
<dbReference type="EMBL" id="PJNW01000013">
    <property type="protein sequence ID" value="PKR88285.1"/>
    <property type="molecule type" value="Genomic_DNA"/>
</dbReference>
<gene>
    <name evidence="2" type="ORF">CXZ10_15960</name>
</gene>
<dbReference type="InterPro" id="IPR008327">
    <property type="entry name" value="Sig_transdc_resp-reg_antiterm"/>
</dbReference>
<sequence>MTVIPDLVGRRAVILHRPDDGVQRLVRQLGLLGLEAHVQWAPLDLEATPADIVLVDADQGWSGLLPWSGHAAPVPLVALLQSEAPGRVAWAISEGALAILPKPVAPAAVYPALILAVTAHARAAEAAARMERLEERLRMRPLVHAAVRAIEMASGCDEEAAYAALRRAAMKRRITIEQTAAEMLAGVIPLSEAG</sequence>
<reference evidence="2 3" key="1">
    <citation type="submission" date="2017-12" db="EMBL/GenBank/DDBJ databases">
        <title>Anaerobic carbon monoxide metabolism by Pleomorphomonas carboxyditropha sp. nov., a new mesophilic hydrogenogenic carboxidotroph.</title>
        <authorList>
            <person name="Esquivel-Elizondo S."/>
            <person name="Krajmalnik-Brown R."/>
        </authorList>
    </citation>
    <scope>NUCLEOTIDE SEQUENCE [LARGE SCALE GENOMIC DNA]</scope>
    <source>
        <strain evidence="2 3">R5-392</strain>
    </source>
</reference>
<dbReference type="InterPro" id="IPR011006">
    <property type="entry name" value="CheY-like_superfamily"/>
</dbReference>
<dbReference type="InterPro" id="IPR049021">
    <property type="entry name" value="AmiR_N"/>
</dbReference>
<evidence type="ECO:0000259" key="1">
    <source>
        <dbReference type="PROSITE" id="PS50921"/>
    </source>
</evidence>
<dbReference type="SMART" id="SM01012">
    <property type="entry name" value="ANTAR"/>
    <property type="match status" value="1"/>
</dbReference>
<dbReference type="Gene3D" id="3.40.50.2300">
    <property type="match status" value="1"/>
</dbReference>
<dbReference type="AlphaFoldDB" id="A0A1I4VYQ5"/>
<proteinExistence type="predicted"/>
<dbReference type="InterPro" id="IPR036388">
    <property type="entry name" value="WH-like_DNA-bd_sf"/>
</dbReference>
<feature type="domain" description="ANTAR" evidence="1">
    <location>
        <begin position="123"/>
        <end position="184"/>
    </location>
</feature>
<comment type="caution">
    <text evidence="2">The sequence shown here is derived from an EMBL/GenBank/DDBJ whole genome shotgun (WGS) entry which is preliminary data.</text>
</comment>
<dbReference type="PIRSF" id="PIRSF036382">
    <property type="entry name" value="RR_antiterm"/>
    <property type="match status" value="1"/>
</dbReference>
<accession>A0A1I4VYQ5</accession>
<dbReference type="GO" id="GO:0003723">
    <property type="term" value="F:RNA binding"/>
    <property type="evidence" value="ECO:0007669"/>
    <property type="project" value="InterPro"/>
</dbReference>